<dbReference type="InterPro" id="IPR004158">
    <property type="entry name" value="DUF247_pln"/>
</dbReference>
<name>A0A9K3JSD7_HELAN</name>
<reference evidence="2" key="1">
    <citation type="journal article" date="2017" name="Nature">
        <title>The sunflower genome provides insights into oil metabolism, flowering and Asterid evolution.</title>
        <authorList>
            <person name="Badouin H."/>
            <person name="Gouzy J."/>
            <person name="Grassa C.J."/>
            <person name="Murat F."/>
            <person name="Staton S.E."/>
            <person name="Cottret L."/>
            <person name="Lelandais-Briere C."/>
            <person name="Owens G.L."/>
            <person name="Carrere S."/>
            <person name="Mayjonade B."/>
            <person name="Legrand L."/>
            <person name="Gill N."/>
            <person name="Kane N.C."/>
            <person name="Bowers J.E."/>
            <person name="Hubner S."/>
            <person name="Bellec A."/>
            <person name="Berard A."/>
            <person name="Berges H."/>
            <person name="Blanchet N."/>
            <person name="Boniface M.C."/>
            <person name="Brunel D."/>
            <person name="Catrice O."/>
            <person name="Chaidir N."/>
            <person name="Claudel C."/>
            <person name="Donnadieu C."/>
            <person name="Faraut T."/>
            <person name="Fievet G."/>
            <person name="Helmstetter N."/>
            <person name="King M."/>
            <person name="Knapp S.J."/>
            <person name="Lai Z."/>
            <person name="Le Paslier M.C."/>
            <person name="Lippi Y."/>
            <person name="Lorenzon L."/>
            <person name="Mandel J.R."/>
            <person name="Marage G."/>
            <person name="Marchand G."/>
            <person name="Marquand E."/>
            <person name="Bret-Mestries E."/>
            <person name="Morien E."/>
            <person name="Nambeesan S."/>
            <person name="Nguyen T."/>
            <person name="Pegot-Espagnet P."/>
            <person name="Pouilly N."/>
            <person name="Raftis F."/>
            <person name="Sallet E."/>
            <person name="Schiex T."/>
            <person name="Thomas J."/>
            <person name="Vandecasteele C."/>
            <person name="Vares D."/>
            <person name="Vear F."/>
            <person name="Vautrin S."/>
            <person name="Crespi M."/>
            <person name="Mangin B."/>
            <person name="Burke J.M."/>
            <person name="Salse J."/>
            <person name="Munos S."/>
            <person name="Vincourt P."/>
            <person name="Rieseberg L.H."/>
            <person name="Langlade N.B."/>
        </authorList>
    </citation>
    <scope>NUCLEOTIDE SEQUENCE</scope>
    <source>
        <tissue evidence="2">Leaves</tissue>
    </source>
</reference>
<protein>
    <submittedName>
        <fullName evidence="2">Uncharacterized protein</fullName>
    </submittedName>
</protein>
<dbReference type="Gramene" id="mRNA:HanXRQr2_Chr02g0080881">
    <property type="protein sequence ID" value="CDS:HanXRQr2_Chr02g0080881.1"/>
    <property type="gene ID" value="HanXRQr2_Chr02g0080881"/>
</dbReference>
<dbReference type="PANTHER" id="PTHR31170:SF21">
    <property type="match status" value="1"/>
</dbReference>
<sequence>MAKNMDQNHVITIEEEVEIMKTQMKSSPKLLQKSAGNSSCCIFRVPQSLVEINKDAYQPRIVSIGPYHHGNKNLEMIQEHKWKYLDDMITRTGKSLGVFMNIIVSMENEIRESYSESTNSFGTNDLAKIMVLDGFFLIELFRKAGKLVNTHPDDPIFKMVWVSPFLMRDLLKIENQIPFFVLQKLFEESRTDSCTLQSLILKFFNHAIDKQPNVLHKYENLDGKHLLDFFRKSFINTKDRHHLIVNANNPSLKLIQPASKLVNSGLKFKANHQADSFLDIKFQNGRLLIPQINMDDFHTSFLLNCMAFEQCYFSCTKDITTYVMFMSCLMKATTDVNFLSEKKIIENYCGTSEEIVKFFNDVGKDVAFDIKDNYLKGLFVEVNKYCENGLHVTWAEFKHKYFGSPWITISAFSAFMLLSLTVLQTFYTMYPYHKKKD</sequence>
<dbReference type="Pfam" id="PF03140">
    <property type="entry name" value="DUF247"/>
    <property type="match status" value="1"/>
</dbReference>
<organism evidence="2 3">
    <name type="scientific">Helianthus annuus</name>
    <name type="common">Common sunflower</name>
    <dbReference type="NCBI Taxonomy" id="4232"/>
    <lineage>
        <taxon>Eukaryota</taxon>
        <taxon>Viridiplantae</taxon>
        <taxon>Streptophyta</taxon>
        <taxon>Embryophyta</taxon>
        <taxon>Tracheophyta</taxon>
        <taxon>Spermatophyta</taxon>
        <taxon>Magnoliopsida</taxon>
        <taxon>eudicotyledons</taxon>
        <taxon>Gunneridae</taxon>
        <taxon>Pentapetalae</taxon>
        <taxon>asterids</taxon>
        <taxon>campanulids</taxon>
        <taxon>Asterales</taxon>
        <taxon>Asteraceae</taxon>
        <taxon>Asteroideae</taxon>
        <taxon>Heliantheae alliance</taxon>
        <taxon>Heliantheae</taxon>
        <taxon>Helianthus</taxon>
    </lineage>
</organism>
<evidence type="ECO:0000256" key="1">
    <source>
        <dbReference type="SAM" id="Phobius"/>
    </source>
</evidence>
<dbReference type="EMBL" id="MNCJ02000317">
    <property type="protein sequence ID" value="KAF5819732.1"/>
    <property type="molecule type" value="Genomic_DNA"/>
</dbReference>
<proteinExistence type="predicted"/>
<dbReference type="PANTHER" id="PTHR31170">
    <property type="entry name" value="BNAC04G53230D PROTEIN"/>
    <property type="match status" value="1"/>
</dbReference>
<dbReference type="OrthoDB" id="1589813at2759"/>
<evidence type="ECO:0000313" key="3">
    <source>
        <dbReference type="Proteomes" id="UP000215914"/>
    </source>
</evidence>
<keyword evidence="1" id="KW-0472">Membrane</keyword>
<dbReference type="AlphaFoldDB" id="A0A9K3JSD7"/>
<gene>
    <name evidence="2" type="ORF">HanXRQr2_Chr02g0080881</name>
</gene>
<reference evidence="2" key="2">
    <citation type="submission" date="2020-06" db="EMBL/GenBank/DDBJ databases">
        <title>Helianthus annuus Genome sequencing and assembly Release 2.</title>
        <authorList>
            <person name="Gouzy J."/>
            <person name="Langlade N."/>
            <person name="Munos S."/>
        </authorList>
    </citation>
    <scope>NUCLEOTIDE SEQUENCE</scope>
    <source>
        <tissue evidence="2">Leaves</tissue>
    </source>
</reference>
<feature type="transmembrane region" description="Helical" evidence="1">
    <location>
        <begin position="406"/>
        <end position="427"/>
    </location>
</feature>
<keyword evidence="3" id="KW-1185">Reference proteome</keyword>
<keyword evidence="1" id="KW-1133">Transmembrane helix</keyword>
<comment type="caution">
    <text evidence="2">The sequence shown here is derived from an EMBL/GenBank/DDBJ whole genome shotgun (WGS) entry which is preliminary data.</text>
</comment>
<dbReference type="Proteomes" id="UP000215914">
    <property type="component" value="Unassembled WGS sequence"/>
</dbReference>
<accession>A0A9K3JSD7</accession>
<evidence type="ECO:0000313" key="2">
    <source>
        <dbReference type="EMBL" id="KAF5819732.1"/>
    </source>
</evidence>
<keyword evidence="1" id="KW-0812">Transmembrane</keyword>